<sequence length="232" mass="26383">MDSLKICLCKIPHTKLNLLLKISVLSECLKEILAMIFICKEMINSIFEIVFCHFLILFFIFTPLCCIAIVIIMNANEKLSDKDILERYYYMKKYTLVVWLIESVIVCIWLSVSNMPKSITIPINFADAFGLFIDVIMLRIANICYTNLDLALNSNEPNIGNCIGVTQADISHEDNIRSTVVAVKVVEKIGHINKINTQYLEETKPSKTYDFTVVKFSSVRSNSGDKHICPEA</sequence>
<feature type="transmembrane region" description="Helical" evidence="1">
    <location>
        <begin position="118"/>
        <end position="138"/>
    </location>
</feature>
<accession>A0A1R2CCE1</accession>
<keyword evidence="1" id="KW-1133">Transmembrane helix</keyword>
<evidence type="ECO:0000313" key="2">
    <source>
        <dbReference type="EMBL" id="OMJ86656.1"/>
    </source>
</evidence>
<name>A0A1R2CCE1_9CILI</name>
<feature type="transmembrane region" description="Helical" evidence="1">
    <location>
        <begin position="46"/>
        <end position="73"/>
    </location>
</feature>
<keyword evidence="3" id="KW-1185">Reference proteome</keyword>
<feature type="transmembrane region" description="Helical" evidence="1">
    <location>
        <begin position="94"/>
        <end position="112"/>
    </location>
</feature>
<gene>
    <name evidence="2" type="ORF">SteCoe_11740</name>
</gene>
<dbReference type="AlphaFoldDB" id="A0A1R2CCE1"/>
<proteinExistence type="predicted"/>
<organism evidence="2 3">
    <name type="scientific">Stentor coeruleus</name>
    <dbReference type="NCBI Taxonomy" id="5963"/>
    <lineage>
        <taxon>Eukaryota</taxon>
        <taxon>Sar</taxon>
        <taxon>Alveolata</taxon>
        <taxon>Ciliophora</taxon>
        <taxon>Postciliodesmatophora</taxon>
        <taxon>Heterotrichea</taxon>
        <taxon>Heterotrichida</taxon>
        <taxon>Stentoridae</taxon>
        <taxon>Stentor</taxon>
    </lineage>
</organism>
<comment type="caution">
    <text evidence="2">The sequence shown here is derived from an EMBL/GenBank/DDBJ whole genome shotgun (WGS) entry which is preliminary data.</text>
</comment>
<dbReference type="Proteomes" id="UP000187209">
    <property type="component" value="Unassembled WGS sequence"/>
</dbReference>
<protein>
    <submittedName>
        <fullName evidence="2">Uncharacterized protein</fullName>
    </submittedName>
</protein>
<keyword evidence="1" id="KW-0812">Transmembrane</keyword>
<reference evidence="2 3" key="1">
    <citation type="submission" date="2016-11" db="EMBL/GenBank/DDBJ databases">
        <title>The macronuclear genome of Stentor coeruleus: a giant cell with tiny introns.</title>
        <authorList>
            <person name="Slabodnick M."/>
            <person name="Ruby J.G."/>
            <person name="Reiff S.B."/>
            <person name="Swart E.C."/>
            <person name="Gosai S."/>
            <person name="Prabakaran S."/>
            <person name="Witkowska E."/>
            <person name="Larue G.E."/>
            <person name="Fisher S."/>
            <person name="Freeman R.M."/>
            <person name="Gunawardena J."/>
            <person name="Chu W."/>
            <person name="Stover N.A."/>
            <person name="Gregory B.D."/>
            <person name="Nowacki M."/>
            <person name="Derisi J."/>
            <person name="Roy S.W."/>
            <person name="Marshall W.F."/>
            <person name="Sood P."/>
        </authorList>
    </citation>
    <scope>NUCLEOTIDE SEQUENCE [LARGE SCALE GENOMIC DNA]</scope>
    <source>
        <strain evidence="2">WM001</strain>
    </source>
</reference>
<evidence type="ECO:0000256" key="1">
    <source>
        <dbReference type="SAM" id="Phobius"/>
    </source>
</evidence>
<evidence type="ECO:0000313" key="3">
    <source>
        <dbReference type="Proteomes" id="UP000187209"/>
    </source>
</evidence>
<keyword evidence="1" id="KW-0472">Membrane</keyword>
<dbReference type="EMBL" id="MPUH01000198">
    <property type="protein sequence ID" value="OMJ86656.1"/>
    <property type="molecule type" value="Genomic_DNA"/>
</dbReference>